<dbReference type="GO" id="GO:0006355">
    <property type="term" value="P:regulation of DNA-templated transcription"/>
    <property type="evidence" value="ECO:0007669"/>
    <property type="project" value="InterPro"/>
</dbReference>
<name>A0AAU4K693_9NOCA</name>
<dbReference type="PRINTS" id="PR00038">
    <property type="entry name" value="HTHLUXR"/>
</dbReference>
<dbReference type="PROSITE" id="PS00622">
    <property type="entry name" value="HTH_LUXR_1"/>
    <property type="match status" value="1"/>
</dbReference>
<dbReference type="AlphaFoldDB" id="A0AAU4K693"/>
<feature type="domain" description="HTH luxR-type" evidence="6">
    <location>
        <begin position="156"/>
        <end position="221"/>
    </location>
</feature>
<dbReference type="GO" id="GO:0003677">
    <property type="term" value="F:DNA binding"/>
    <property type="evidence" value="ECO:0007669"/>
    <property type="project" value="UniProtKB-KW"/>
</dbReference>
<evidence type="ECO:0000313" key="8">
    <source>
        <dbReference type="EMBL" id="WUM21484.1"/>
    </source>
</evidence>
<dbReference type="RefSeq" id="WP_045823572.1">
    <property type="nucleotide sequence ID" value="NZ_CP108021.1"/>
</dbReference>
<keyword evidence="4" id="KW-0804">Transcription</keyword>
<evidence type="ECO:0000256" key="3">
    <source>
        <dbReference type="ARBA" id="ARBA00023125"/>
    </source>
</evidence>
<dbReference type="PROSITE" id="PS50110">
    <property type="entry name" value="RESPONSE_REGULATORY"/>
    <property type="match status" value="1"/>
</dbReference>
<dbReference type="Proteomes" id="UP001432128">
    <property type="component" value="Chromosome"/>
</dbReference>
<organism evidence="8 9">
    <name type="scientific">Williamsia herbipolensis</name>
    <dbReference type="NCBI Taxonomy" id="1603258"/>
    <lineage>
        <taxon>Bacteria</taxon>
        <taxon>Bacillati</taxon>
        <taxon>Actinomycetota</taxon>
        <taxon>Actinomycetes</taxon>
        <taxon>Mycobacteriales</taxon>
        <taxon>Nocardiaceae</taxon>
        <taxon>Williamsia</taxon>
    </lineage>
</organism>
<dbReference type="SMART" id="SM00448">
    <property type="entry name" value="REC"/>
    <property type="match status" value="1"/>
</dbReference>
<dbReference type="SUPFAM" id="SSF46894">
    <property type="entry name" value="C-terminal effector domain of the bipartite response regulators"/>
    <property type="match status" value="1"/>
</dbReference>
<keyword evidence="9" id="KW-1185">Reference proteome</keyword>
<evidence type="ECO:0000259" key="7">
    <source>
        <dbReference type="PROSITE" id="PS50110"/>
    </source>
</evidence>
<reference evidence="8 9" key="1">
    <citation type="submission" date="2022-10" db="EMBL/GenBank/DDBJ databases">
        <title>The complete genomes of actinobacterial strains from the NBC collection.</title>
        <authorList>
            <person name="Joergensen T.S."/>
            <person name="Alvarez Arevalo M."/>
            <person name="Sterndorff E.B."/>
            <person name="Faurdal D."/>
            <person name="Vuksanovic O."/>
            <person name="Mourched A.-S."/>
            <person name="Charusanti P."/>
            <person name="Shaw S."/>
            <person name="Blin K."/>
            <person name="Weber T."/>
        </authorList>
    </citation>
    <scope>NUCLEOTIDE SEQUENCE [LARGE SCALE GENOMIC DNA]</scope>
    <source>
        <strain evidence="8 9">NBC_00319</strain>
    </source>
</reference>
<keyword evidence="1 5" id="KW-0597">Phosphoprotein</keyword>
<dbReference type="CDD" id="cd06170">
    <property type="entry name" value="LuxR_C_like"/>
    <property type="match status" value="1"/>
</dbReference>
<dbReference type="EMBL" id="CP108021">
    <property type="protein sequence ID" value="WUM21484.1"/>
    <property type="molecule type" value="Genomic_DNA"/>
</dbReference>
<dbReference type="SUPFAM" id="SSF52172">
    <property type="entry name" value="CheY-like"/>
    <property type="match status" value="1"/>
</dbReference>
<dbReference type="PANTHER" id="PTHR43214">
    <property type="entry name" value="TWO-COMPONENT RESPONSE REGULATOR"/>
    <property type="match status" value="1"/>
</dbReference>
<evidence type="ECO:0000256" key="2">
    <source>
        <dbReference type="ARBA" id="ARBA00023015"/>
    </source>
</evidence>
<dbReference type="InterPro" id="IPR058245">
    <property type="entry name" value="NreC/VraR/RcsB-like_REC"/>
</dbReference>
<dbReference type="InterPro" id="IPR039420">
    <property type="entry name" value="WalR-like"/>
</dbReference>
<dbReference type="PANTHER" id="PTHR43214:SF24">
    <property type="entry name" value="TRANSCRIPTIONAL REGULATORY PROTEIN NARL-RELATED"/>
    <property type="match status" value="1"/>
</dbReference>
<dbReference type="Gene3D" id="3.40.50.2300">
    <property type="match status" value="1"/>
</dbReference>
<proteinExistence type="predicted"/>
<feature type="domain" description="Response regulatory" evidence="7">
    <location>
        <begin position="6"/>
        <end position="122"/>
    </location>
</feature>
<accession>A0AAU4K693</accession>
<dbReference type="InterPro" id="IPR016032">
    <property type="entry name" value="Sig_transdc_resp-reg_C-effctor"/>
</dbReference>
<dbReference type="PROSITE" id="PS50043">
    <property type="entry name" value="HTH_LUXR_2"/>
    <property type="match status" value="1"/>
</dbReference>
<dbReference type="InterPro" id="IPR000792">
    <property type="entry name" value="Tscrpt_reg_LuxR_C"/>
</dbReference>
<dbReference type="InterPro" id="IPR001789">
    <property type="entry name" value="Sig_transdc_resp-reg_receiver"/>
</dbReference>
<evidence type="ECO:0000313" key="9">
    <source>
        <dbReference type="Proteomes" id="UP001432128"/>
    </source>
</evidence>
<dbReference type="Pfam" id="PF00196">
    <property type="entry name" value="GerE"/>
    <property type="match status" value="1"/>
</dbReference>
<dbReference type="InterPro" id="IPR011006">
    <property type="entry name" value="CheY-like_superfamily"/>
</dbReference>
<evidence type="ECO:0000256" key="5">
    <source>
        <dbReference type="PROSITE-ProRule" id="PRU00169"/>
    </source>
</evidence>
<gene>
    <name evidence="8" type="ORF">OG579_06765</name>
</gene>
<evidence type="ECO:0000259" key="6">
    <source>
        <dbReference type="PROSITE" id="PS50043"/>
    </source>
</evidence>
<sequence>MTTPIDVLVVDDDPFVRRGLFDILTAAGDIRVVAEADDGDQVPSKVALHRPRVVLMDLKMRRVGGVEAITALMLQPDPPRVVAMTALDVDDLVLEAIRAGAHSFIRKDEPPQSFGMAVRAVAAGTTLFSEQSLREIVAATDGTSVAPTTPDAWADAVRAITTLSARESEILRALASGATNAVIAGDLYLSETTVKTHVSHIYTKLRVTTRVEAAMEALRGGLVA</sequence>
<protein>
    <submittedName>
        <fullName evidence="8">Response regulator transcription factor</fullName>
    </submittedName>
</protein>
<dbReference type="Pfam" id="PF00072">
    <property type="entry name" value="Response_reg"/>
    <property type="match status" value="1"/>
</dbReference>
<evidence type="ECO:0000256" key="4">
    <source>
        <dbReference type="ARBA" id="ARBA00023163"/>
    </source>
</evidence>
<keyword evidence="3" id="KW-0238">DNA-binding</keyword>
<dbReference type="GO" id="GO:0000160">
    <property type="term" value="P:phosphorelay signal transduction system"/>
    <property type="evidence" value="ECO:0007669"/>
    <property type="project" value="InterPro"/>
</dbReference>
<dbReference type="CDD" id="cd17535">
    <property type="entry name" value="REC_NarL-like"/>
    <property type="match status" value="1"/>
</dbReference>
<keyword evidence="2" id="KW-0805">Transcription regulation</keyword>
<evidence type="ECO:0000256" key="1">
    <source>
        <dbReference type="ARBA" id="ARBA00022553"/>
    </source>
</evidence>
<dbReference type="KEGG" id="whr:OG579_06765"/>
<feature type="modified residue" description="4-aspartylphosphate" evidence="5">
    <location>
        <position position="57"/>
    </location>
</feature>
<dbReference type="SMART" id="SM00421">
    <property type="entry name" value="HTH_LUXR"/>
    <property type="match status" value="1"/>
</dbReference>